<evidence type="ECO:0000313" key="3">
    <source>
        <dbReference type="Proteomes" id="UP001146793"/>
    </source>
</evidence>
<evidence type="ECO:0000313" key="2">
    <source>
        <dbReference type="EMBL" id="KAJ3438159.1"/>
    </source>
</evidence>
<feature type="region of interest" description="Disordered" evidence="1">
    <location>
        <begin position="183"/>
        <end position="239"/>
    </location>
</feature>
<dbReference type="AlphaFoldDB" id="A0AAV7ZEH8"/>
<feature type="compositionally biased region" description="Basic and acidic residues" evidence="1">
    <location>
        <begin position="200"/>
        <end position="213"/>
    </location>
</feature>
<sequence length="334" mass="39485">MIKNKVTKNDCRSLLVPKYLSNEQFENVGNFHKLKKILFSHEHDPEFQSHVQTLCPHLIDENENLHNLKNKPVETETTKQFADFYFNKQQIPITSPKRKRKNTIKKKKTEQKQSNGEKIEKIIQKMKKTMTKKAYSNEKETEISSNRSSKSNDYICSPKTKTEDSDDSTDINNLIVDEISSLESSDENGGFINIRKRSRKNDYKNKKEKEKKRVRDNKKRSTKKGKKPKKIQEEKNSPYNFEDMDIKTEEVQETGSFTESLQTTSDSEEDNIEIIDEYVSEKQVLEQIEKIVNQNINSSQQLLLIIHQWYQQKQQSQRVNNRIYPYMPRQKPTR</sequence>
<organism evidence="2 3">
    <name type="scientific">Anaeramoeba flamelloides</name>
    <dbReference type="NCBI Taxonomy" id="1746091"/>
    <lineage>
        <taxon>Eukaryota</taxon>
        <taxon>Metamonada</taxon>
        <taxon>Anaeramoebidae</taxon>
        <taxon>Anaeramoeba</taxon>
    </lineage>
</organism>
<feature type="compositionally biased region" description="Polar residues" evidence="1">
    <location>
        <begin position="143"/>
        <end position="154"/>
    </location>
</feature>
<comment type="caution">
    <text evidence="2">The sequence shown here is derived from an EMBL/GenBank/DDBJ whole genome shotgun (WGS) entry which is preliminary data.</text>
</comment>
<evidence type="ECO:0000256" key="1">
    <source>
        <dbReference type="SAM" id="MobiDB-lite"/>
    </source>
</evidence>
<feature type="compositionally biased region" description="Basic residues" evidence="1">
    <location>
        <begin position="214"/>
        <end position="229"/>
    </location>
</feature>
<feature type="region of interest" description="Disordered" evidence="1">
    <location>
        <begin position="129"/>
        <end position="169"/>
    </location>
</feature>
<dbReference type="Proteomes" id="UP001146793">
    <property type="component" value="Unassembled WGS sequence"/>
</dbReference>
<name>A0AAV7ZEH8_9EUKA</name>
<feature type="compositionally biased region" description="Basic residues" evidence="1">
    <location>
        <begin position="96"/>
        <end position="109"/>
    </location>
</feature>
<gene>
    <name evidence="2" type="ORF">M0812_17339</name>
</gene>
<feature type="region of interest" description="Disordered" evidence="1">
    <location>
        <begin position="95"/>
        <end position="117"/>
    </location>
</feature>
<proteinExistence type="predicted"/>
<dbReference type="EMBL" id="JANTQA010000033">
    <property type="protein sequence ID" value="KAJ3438159.1"/>
    <property type="molecule type" value="Genomic_DNA"/>
</dbReference>
<accession>A0AAV7ZEH8</accession>
<reference evidence="2" key="1">
    <citation type="submission" date="2022-08" db="EMBL/GenBank/DDBJ databases">
        <title>Novel sulphate-reducing endosymbionts in the free-living metamonad Anaeramoeba.</title>
        <authorList>
            <person name="Jerlstrom-Hultqvist J."/>
            <person name="Cepicka I."/>
            <person name="Gallot-Lavallee L."/>
            <person name="Salas-Leiva D."/>
            <person name="Curtis B.A."/>
            <person name="Zahonova K."/>
            <person name="Pipaliya S."/>
            <person name="Dacks J."/>
            <person name="Roger A.J."/>
        </authorList>
    </citation>
    <scope>NUCLEOTIDE SEQUENCE</scope>
    <source>
        <strain evidence="2">Busselton2</strain>
    </source>
</reference>
<protein>
    <submittedName>
        <fullName evidence="2">Uncharacterized protein</fullName>
    </submittedName>
</protein>